<evidence type="ECO:0000256" key="9">
    <source>
        <dbReference type="PIRNR" id="PIRNR003128"/>
    </source>
</evidence>
<feature type="coiled-coil region" evidence="10">
    <location>
        <begin position="314"/>
        <end position="345"/>
    </location>
</feature>
<evidence type="ECO:0000313" key="13">
    <source>
        <dbReference type="Proteomes" id="UP000198817"/>
    </source>
</evidence>
<gene>
    <name evidence="12" type="ORF">SAMN05216508_11044</name>
</gene>
<dbReference type="Proteomes" id="UP000198817">
    <property type="component" value="Unassembled WGS sequence"/>
</dbReference>
<dbReference type="STRING" id="155865.SAMN05216515_1118"/>
<dbReference type="PANTHER" id="PTHR11059">
    <property type="entry name" value="DNA REPAIR PROTEIN RECN"/>
    <property type="match status" value="1"/>
</dbReference>
<evidence type="ECO:0000259" key="11">
    <source>
        <dbReference type="Pfam" id="PF02463"/>
    </source>
</evidence>
<feature type="domain" description="RecF/RecN/SMC N-terminal" evidence="11">
    <location>
        <begin position="2"/>
        <end position="493"/>
    </location>
</feature>
<dbReference type="InterPro" id="IPR003395">
    <property type="entry name" value="RecF/RecN/SMC_N"/>
</dbReference>
<dbReference type="FunFam" id="3.40.50.300:FF:000356">
    <property type="entry name" value="DNA repair protein RecN"/>
    <property type="match status" value="1"/>
</dbReference>
<dbReference type="Pfam" id="PF02463">
    <property type="entry name" value="SMC_N"/>
    <property type="match status" value="1"/>
</dbReference>
<dbReference type="GO" id="GO:0005524">
    <property type="term" value="F:ATP binding"/>
    <property type="evidence" value="ECO:0007669"/>
    <property type="project" value="UniProtKB-KW"/>
</dbReference>
<evidence type="ECO:0000256" key="10">
    <source>
        <dbReference type="SAM" id="Coils"/>
    </source>
</evidence>
<sequence length="548" mass="61169">MIDHISISDFAIIRNTEIDFEDGLNIITGETGSGKSIVIEAVSLALGSRADSGYVRHGAKKARVQLQADLDGEEVILSREVSAAGKNLCRVNGELVTRGRIAEEARKIADIHGQYDNVSLLDPERHLTLVDQFHKAEIRPYLDAFREAYHAYREIRLKLEKLVKDERENRRKIDFYTFELKEINEADLRPEEEEELSDRLSVLKNSEKIFAAAGAASSLLTDGENDVLSLLGEAERSLGSISSYSAELTEIHEGVSGAYYELQDLAERIRRIADGSDFDPSEVDQVISRLEQIDRLKKKYGADIPEILAYRDRIAGELSLIENFDEEKEKLEKETKERLAALKEKAEDLTLFRTKTARELSAAIEAELHDLNFKDAKLVLQIRKAPAITQNGQDECEIMISTNPGEPLKPLAKTASGGEISRIMLAIKNVTGDYDNVPTMIFDEIDAGISGITASVVARKLKEISREHQIICITHLPQIAAAGDVNFRIYKDTENGATFTHVEKLSEEGRRDEIARLLGGDSITDTTRKSAEELIAHMHESARMHGTK</sequence>
<comment type="function">
    <text evidence="1 9">May be involved in recombinational repair of damaged DNA.</text>
</comment>
<comment type="similarity">
    <text evidence="2 9">Belongs to the RecN family.</text>
</comment>
<dbReference type="EMBL" id="FPBT01000010">
    <property type="protein sequence ID" value="SFU53869.1"/>
    <property type="molecule type" value="Genomic_DNA"/>
</dbReference>
<dbReference type="AlphaFoldDB" id="A0A1I7GZK6"/>
<evidence type="ECO:0000256" key="7">
    <source>
        <dbReference type="ARBA" id="ARBA00023204"/>
    </source>
</evidence>
<dbReference type="NCBIfam" id="TIGR00634">
    <property type="entry name" value="recN"/>
    <property type="match status" value="1"/>
</dbReference>
<keyword evidence="7 9" id="KW-0234">DNA repair</keyword>
<protein>
    <recommendedName>
        <fullName evidence="3 9">DNA repair protein RecN</fullName>
    </recommendedName>
    <alternativeName>
        <fullName evidence="8 9">Recombination protein N</fullName>
    </alternativeName>
</protein>
<dbReference type="GO" id="GO:0009432">
    <property type="term" value="P:SOS response"/>
    <property type="evidence" value="ECO:0007669"/>
    <property type="project" value="TreeGrafter"/>
</dbReference>
<dbReference type="GO" id="GO:0006310">
    <property type="term" value="P:DNA recombination"/>
    <property type="evidence" value="ECO:0007669"/>
    <property type="project" value="InterPro"/>
</dbReference>
<keyword evidence="5 9" id="KW-0227">DNA damage</keyword>
<dbReference type="PIRSF" id="PIRSF003128">
    <property type="entry name" value="RecN"/>
    <property type="match status" value="1"/>
</dbReference>
<dbReference type="GO" id="GO:0043590">
    <property type="term" value="C:bacterial nucleoid"/>
    <property type="evidence" value="ECO:0007669"/>
    <property type="project" value="TreeGrafter"/>
</dbReference>
<keyword evidence="10" id="KW-0175">Coiled coil</keyword>
<accession>A0A1I7GZK6</accession>
<evidence type="ECO:0000256" key="8">
    <source>
        <dbReference type="ARBA" id="ARBA00033408"/>
    </source>
</evidence>
<organism evidence="12 13">
    <name type="scientific">Eubacterium pyruvativorans</name>
    <dbReference type="NCBI Taxonomy" id="155865"/>
    <lineage>
        <taxon>Bacteria</taxon>
        <taxon>Bacillati</taxon>
        <taxon>Bacillota</taxon>
        <taxon>Clostridia</taxon>
        <taxon>Eubacteriales</taxon>
        <taxon>Eubacteriaceae</taxon>
        <taxon>Eubacterium</taxon>
    </lineage>
</organism>
<dbReference type="Gene3D" id="3.40.50.300">
    <property type="entry name" value="P-loop containing nucleotide triphosphate hydrolases"/>
    <property type="match status" value="2"/>
</dbReference>
<evidence type="ECO:0000313" key="12">
    <source>
        <dbReference type="EMBL" id="SFU53869.1"/>
    </source>
</evidence>
<dbReference type="CDD" id="cd03241">
    <property type="entry name" value="ABC_RecN"/>
    <property type="match status" value="1"/>
</dbReference>
<evidence type="ECO:0000256" key="1">
    <source>
        <dbReference type="ARBA" id="ARBA00003618"/>
    </source>
</evidence>
<dbReference type="InterPro" id="IPR004604">
    <property type="entry name" value="DNA_recomb/repair_RecN"/>
</dbReference>
<keyword evidence="6" id="KW-0067">ATP-binding</keyword>
<evidence type="ECO:0000256" key="6">
    <source>
        <dbReference type="ARBA" id="ARBA00022840"/>
    </source>
</evidence>
<dbReference type="PANTHER" id="PTHR11059:SF0">
    <property type="entry name" value="DNA REPAIR PROTEIN RECN"/>
    <property type="match status" value="1"/>
</dbReference>
<evidence type="ECO:0000256" key="5">
    <source>
        <dbReference type="ARBA" id="ARBA00022763"/>
    </source>
</evidence>
<dbReference type="GO" id="GO:0006281">
    <property type="term" value="P:DNA repair"/>
    <property type="evidence" value="ECO:0007669"/>
    <property type="project" value="UniProtKB-KW"/>
</dbReference>
<dbReference type="RefSeq" id="WP_090471113.1">
    <property type="nucleotide sequence ID" value="NZ_FOWF01000011.1"/>
</dbReference>
<dbReference type="OrthoDB" id="9806954at2"/>
<reference evidence="12 13" key="1">
    <citation type="submission" date="2016-10" db="EMBL/GenBank/DDBJ databases">
        <authorList>
            <person name="de Groot N.N."/>
        </authorList>
    </citation>
    <scope>NUCLEOTIDE SEQUENCE [LARGE SCALE GENOMIC DNA]</scope>
    <source>
        <strain evidence="12 13">KHGC13</strain>
    </source>
</reference>
<keyword evidence="13" id="KW-1185">Reference proteome</keyword>
<evidence type="ECO:0000256" key="3">
    <source>
        <dbReference type="ARBA" id="ARBA00021315"/>
    </source>
</evidence>
<keyword evidence="4" id="KW-0547">Nucleotide-binding</keyword>
<dbReference type="SUPFAM" id="SSF52540">
    <property type="entry name" value="P-loop containing nucleoside triphosphate hydrolases"/>
    <property type="match status" value="1"/>
</dbReference>
<proteinExistence type="inferred from homology"/>
<evidence type="ECO:0000256" key="2">
    <source>
        <dbReference type="ARBA" id="ARBA00009441"/>
    </source>
</evidence>
<name>A0A1I7GZK6_9FIRM</name>
<dbReference type="InterPro" id="IPR027417">
    <property type="entry name" value="P-loop_NTPase"/>
</dbReference>
<evidence type="ECO:0000256" key="4">
    <source>
        <dbReference type="ARBA" id="ARBA00022741"/>
    </source>
</evidence>